<sequence length="211" mass="23249">MTQRRPRTTPRSKAANTPRTKPAEVRLEELMAAAQRLFLAKGVEATTISDIVEQAQVAKGTFYHYFPSKQDMLVALGERYTQAFLEQLEQAVDQCADDDWTGRLRAWVHANIATYLKTFAVHDIVYTNHHHHDRSNKARNDILDQLQGILEGGRAAGAWALPQPRISALMIYAAVHGVSDDAIVEGLDDCTAFAKSVADACLAMLGAASET</sequence>
<feature type="compositionally biased region" description="Basic residues" evidence="4">
    <location>
        <begin position="1"/>
        <end position="10"/>
    </location>
</feature>
<dbReference type="InterPro" id="IPR009057">
    <property type="entry name" value="Homeodomain-like_sf"/>
</dbReference>
<dbReference type="PANTHER" id="PTHR30055">
    <property type="entry name" value="HTH-TYPE TRANSCRIPTIONAL REGULATOR RUTR"/>
    <property type="match status" value="1"/>
</dbReference>
<dbReference type="PROSITE" id="PS01081">
    <property type="entry name" value="HTH_TETR_1"/>
    <property type="match status" value="1"/>
</dbReference>
<feature type="DNA-binding region" description="H-T-H motif" evidence="3">
    <location>
        <begin position="47"/>
        <end position="66"/>
    </location>
</feature>
<dbReference type="PRINTS" id="PR00455">
    <property type="entry name" value="HTHTETR"/>
</dbReference>
<name>A0A423CZZ8_9PSED</name>
<evidence type="ECO:0000313" key="6">
    <source>
        <dbReference type="EMBL" id="ROL64830.1"/>
    </source>
</evidence>
<dbReference type="GO" id="GO:0003700">
    <property type="term" value="F:DNA-binding transcription factor activity"/>
    <property type="evidence" value="ECO:0007669"/>
    <property type="project" value="TreeGrafter"/>
</dbReference>
<evidence type="ECO:0000313" key="7">
    <source>
        <dbReference type="Proteomes" id="UP000285286"/>
    </source>
</evidence>
<evidence type="ECO:0000256" key="1">
    <source>
        <dbReference type="ARBA" id="ARBA00023054"/>
    </source>
</evidence>
<protein>
    <submittedName>
        <fullName evidence="6">TetR family transcriptional regulator</fullName>
    </submittedName>
</protein>
<dbReference type="Gene3D" id="1.10.10.60">
    <property type="entry name" value="Homeodomain-like"/>
    <property type="match status" value="1"/>
</dbReference>
<proteinExistence type="predicted"/>
<dbReference type="InterPro" id="IPR023772">
    <property type="entry name" value="DNA-bd_HTH_TetR-type_CS"/>
</dbReference>
<dbReference type="Proteomes" id="UP000285286">
    <property type="component" value="Unassembled WGS sequence"/>
</dbReference>
<dbReference type="Gene3D" id="1.10.357.10">
    <property type="entry name" value="Tetracycline Repressor, domain 2"/>
    <property type="match status" value="1"/>
</dbReference>
<gene>
    <name evidence="6" type="ORF">BHU25_23440</name>
</gene>
<reference evidence="6 7" key="1">
    <citation type="submission" date="2016-10" db="EMBL/GenBank/DDBJ databases">
        <title>Comparative genome analysis of multiple Pseudomonas spp. focuses on biocontrol and plant growth promoting traits.</title>
        <authorList>
            <person name="Tao X.-Y."/>
            <person name="Taylor C.G."/>
        </authorList>
    </citation>
    <scope>NUCLEOTIDE SEQUENCE [LARGE SCALE GENOMIC DNA]</scope>
    <source>
        <strain evidence="6 7">15D11</strain>
    </source>
</reference>
<dbReference type="GO" id="GO:0000976">
    <property type="term" value="F:transcription cis-regulatory region binding"/>
    <property type="evidence" value="ECO:0007669"/>
    <property type="project" value="TreeGrafter"/>
</dbReference>
<dbReference type="Pfam" id="PF00440">
    <property type="entry name" value="TetR_N"/>
    <property type="match status" value="1"/>
</dbReference>
<dbReference type="SUPFAM" id="SSF46689">
    <property type="entry name" value="Homeodomain-like"/>
    <property type="match status" value="1"/>
</dbReference>
<organism evidence="6 7">
    <name type="scientific">Pseudomonas vranovensis</name>
    <dbReference type="NCBI Taxonomy" id="321661"/>
    <lineage>
        <taxon>Bacteria</taxon>
        <taxon>Pseudomonadati</taxon>
        <taxon>Pseudomonadota</taxon>
        <taxon>Gammaproteobacteria</taxon>
        <taxon>Pseudomonadales</taxon>
        <taxon>Pseudomonadaceae</taxon>
        <taxon>Pseudomonas</taxon>
    </lineage>
</organism>
<keyword evidence="1" id="KW-0175">Coiled coil</keyword>
<dbReference type="PROSITE" id="PS50977">
    <property type="entry name" value="HTH_TETR_2"/>
    <property type="match status" value="1"/>
</dbReference>
<dbReference type="PANTHER" id="PTHR30055:SF183">
    <property type="entry name" value="NUCLEOID OCCLUSION FACTOR SLMA"/>
    <property type="match status" value="1"/>
</dbReference>
<dbReference type="InterPro" id="IPR036271">
    <property type="entry name" value="Tet_transcr_reg_TetR-rel_C_sf"/>
</dbReference>
<dbReference type="InterPro" id="IPR050109">
    <property type="entry name" value="HTH-type_TetR-like_transc_reg"/>
</dbReference>
<dbReference type="InterPro" id="IPR001647">
    <property type="entry name" value="HTH_TetR"/>
</dbReference>
<evidence type="ECO:0000256" key="2">
    <source>
        <dbReference type="ARBA" id="ARBA00023125"/>
    </source>
</evidence>
<feature type="domain" description="HTH tetR-type" evidence="5">
    <location>
        <begin position="24"/>
        <end position="84"/>
    </location>
</feature>
<dbReference type="RefSeq" id="WP_123567695.1">
    <property type="nucleotide sequence ID" value="NZ_MOAM01000035.1"/>
</dbReference>
<feature type="region of interest" description="Disordered" evidence="4">
    <location>
        <begin position="1"/>
        <end position="20"/>
    </location>
</feature>
<accession>A0A423CZZ8</accession>
<comment type="caution">
    <text evidence="6">The sequence shown here is derived from an EMBL/GenBank/DDBJ whole genome shotgun (WGS) entry which is preliminary data.</text>
</comment>
<evidence type="ECO:0000256" key="3">
    <source>
        <dbReference type="PROSITE-ProRule" id="PRU00335"/>
    </source>
</evidence>
<evidence type="ECO:0000256" key="4">
    <source>
        <dbReference type="SAM" id="MobiDB-lite"/>
    </source>
</evidence>
<keyword evidence="2 3" id="KW-0238">DNA-binding</keyword>
<keyword evidence="7" id="KW-1185">Reference proteome</keyword>
<dbReference type="SUPFAM" id="SSF48498">
    <property type="entry name" value="Tetracyclin repressor-like, C-terminal domain"/>
    <property type="match status" value="1"/>
</dbReference>
<evidence type="ECO:0000259" key="5">
    <source>
        <dbReference type="PROSITE" id="PS50977"/>
    </source>
</evidence>
<dbReference type="AlphaFoldDB" id="A0A423CZZ8"/>
<dbReference type="EMBL" id="MOAM01000035">
    <property type="protein sequence ID" value="ROL64830.1"/>
    <property type="molecule type" value="Genomic_DNA"/>
</dbReference>